<dbReference type="PROSITE" id="PS50887">
    <property type="entry name" value="GGDEF"/>
    <property type="match status" value="1"/>
</dbReference>
<evidence type="ECO:0000313" key="6">
    <source>
        <dbReference type="EMBL" id="SNU85463.1"/>
    </source>
</evidence>
<feature type="transmembrane region" description="Helical" evidence="4">
    <location>
        <begin position="69"/>
        <end position="89"/>
    </location>
</feature>
<dbReference type="Proteomes" id="UP000215126">
    <property type="component" value="Chromosome 1"/>
</dbReference>
<dbReference type="RefSeq" id="WP_039398558.1">
    <property type="nucleotide sequence ID" value="NZ_CABPRX010000002.1"/>
</dbReference>
<evidence type="ECO:0000256" key="2">
    <source>
        <dbReference type="ARBA" id="ARBA00034247"/>
    </source>
</evidence>
<evidence type="ECO:0000313" key="7">
    <source>
        <dbReference type="Proteomes" id="UP000215126"/>
    </source>
</evidence>
<dbReference type="InterPro" id="IPR029787">
    <property type="entry name" value="Nucleotide_cyclase"/>
</dbReference>
<feature type="transmembrane region" description="Helical" evidence="4">
    <location>
        <begin position="125"/>
        <end position="146"/>
    </location>
</feature>
<evidence type="ECO:0000256" key="3">
    <source>
        <dbReference type="SAM" id="MobiDB-lite"/>
    </source>
</evidence>
<dbReference type="EC" id="2.7.7.65" evidence="1"/>
<feature type="compositionally biased region" description="Basic and acidic residues" evidence="3">
    <location>
        <begin position="401"/>
        <end position="413"/>
    </location>
</feature>
<keyword evidence="6" id="KW-0808">Transferase</keyword>
<dbReference type="SUPFAM" id="SSF55073">
    <property type="entry name" value="Nucleotide cyclase"/>
    <property type="match status" value="1"/>
</dbReference>
<dbReference type="EMBL" id="LT906435">
    <property type="protein sequence ID" value="SNU85463.1"/>
    <property type="molecule type" value="Genomic_DNA"/>
</dbReference>
<feature type="region of interest" description="Disordered" evidence="3">
    <location>
        <begin position="399"/>
        <end position="427"/>
    </location>
</feature>
<gene>
    <name evidence="6" type="primary">ycdT_2</name>
    <name evidence="6" type="ORF">SAMEA4530655_02526</name>
</gene>
<dbReference type="InterPro" id="IPR000160">
    <property type="entry name" value="GGDEF_dom"/>
</dbReference>
<feature type="transmembrane region" description="Helical" evidence="4">
    <location>
        <begin position="201"/>
        <end position="216"/>
    </location>
</feature>
<dbReference type="PANTHER" id="PTHR45138">
    <property type="entry name" value="REGULATORY COMPONENTS OF SENSORY TRANSDUCTION SYSTEM"/>
    <property type="match status" value="1"/>
</dbReference>
<keyword evidence="4" id="KW-0472">Membrane</keyword>
<feature type="domain" description="GGDEF" evidence="5">
    <location>
        <begin position="258"/>
        <end position="391"/>
    </location>
</feature>
<comment type="catalytic activity">
    <reaction evidence="2">
        <text>2 GTP = 3',3'-c-di-GMP + 2 diphosphate</text>
        <dbReference type="Rhea" id="RHEA:24898"/>
        <dbReference type="ChEBI" id="CHEBI:33019"/>
        <dbReference type="ChEBI" id="CHEBI:37565"/>
        <dbReference type="ChEBI" id="CHEBI:58805"/>
        <dbReference type="EC" id="2.7.7.65"/>
    </reaction>
</comment>
<dbReference type="GO" id="GO:0005886">
    <property type="term" value="C:plasma membrane"/>
    <property type="evidence" value="ECO:0007669"/>
    <property type="project" value="TreeGrafter"/>
</dbReference>
<sequence length="427" mass="46604">MALGLSLPALDLPTLQFVTFLLSIATGILFMLDALRRDEAESPRWWSLAFLLATFSPVLYLLASRSAQLAVLYPLGNAVATLAFAMVWSGARRFYGQSVQWVAVFGGPAVLLWGTWLFARPLDAWSGGVLFFSLLALYSLMAAREFWQASGLRLPSSIVLAVVAVLHGSFYTARAVALVWLGPTDSQFLAWFGPQVSTTEMLVLIVVASFLMVSLGKERSEIALHRAATRDGLTQAFNRPEFTRLAREQLRRHGAARAPVALLLLDLDHFKRINDTYGHPFGDTVLLLFARTASQQLRADDIFGRYGGEEFALFLPGVGANEAQTIAERVREAFERSARTVQGEAVAATVSIGIACDERSRGELSSLVQRADRALYQAKAAGRNRCVRYTPETAMPVVDPSAHRADRGDRVEPAEVATPSLQAAAGS</sequence>
<organism evidence="6 7">
    <name type="scientific">Pandoraea sputorum</name>
    <dbReference type="NCBI Taxonomy" id="93222"/>
    <lineage>
        <taxon>Bacteria</taxon>
        <taxon>Pseudomonadati</taxon>
        <taxon>Pseudomonadota</taxon>
        <taxon>Betaproteobacteria</taxon>
        <taxon>Burkholderiales</taxon>
        <taxon>Burkholderiaceae</taxon>
        <taxon>Pandoraea</taxon>
    </lineage>
</organism>
<dbReference type="GO" id="GO:1902201">
    <property type="term" value="P:negative regulation of bacterial-type flagellum-dependent cell motility"/>
    <property type="evidence" value="ECO:0007669"/>
    <property type="project" value="TreeGrafter"/>
</dbReference>
<dbReference type="SMART" id="SM00267">
    <property type="entry name" value="GGDEF"/>
    <property type="match status" value="1"/>
</dbReference>
<keyword evidence="4" id="KW-1133">Transmembrane helix</keyword>
<feature type="transmembrane region" description="Helical" evidence="4">
    <location>
        <begin position="12"/>
        <end position="32"/>
    </location>
</feature>
<dbReference type="CDD" id="cd01949">
    <property type="entry name" value="GGDEF"/>
    <property type="match status" value="1"/>
</dbReference>
<accession>A0A239SL86</accession>
<keyword evidence="4" id="KW-0812">Transmembrane</keyword>
<dbReference type="InterPro" id="IPR043128">
    <property type="entry name" value="Rev_trsase/Diguanyl_cyclase"/>
</dbReference>
<evidence type="ECO:0000256" key="4">
    <source>
        <dbReference type="SAM" id="Phobius"/>
    </source>
</evidence>
<dbReference type="KEGG" id="pspu:NA29_16815"/>
<keyword evidence="7" id="KW-1185">Reference proteome</keyword>
<dbReference type="Gene3D" id="3.30.70.270">
    <property type="match status" value="1"/>
</dbReference>
<feature type="transmembrane region" description="Helical" evidence="4">
    <location>
        <begin position="158"/>
        <end position="181"/>
    </location>
</feature>
<feature type="transmembrane region" description="Helical" evidence="4">
    <location>
        <begin position="101"/>
        <end position="119"/>
    </location>
</feature>
<reference evidence="6 7" key="1">
    <citation type="submission" date="2017-06" db="EMBL/GenBank/DDBJ databases">
        <authorList>
            <consortium name="Pathogen Informatics"/>
        </authorList>
    </citation>
    <scope>NUCLEOTIDE SEQUENCE [LARGE SCALE GENOMIC DNA]</scope>
    <source>
        <strain evidence="6 7">NCTC13161</strain>
    </source>
</reference>
<dbReference type="GeneID" id="88095161"/>
<dbReference type="NCBIfam" id="TIGR00254">
    <property type="entry name" value="GGDEF"/>
    <property type="match status" value="1"/>
</dbReference>
<evidence type="ECO:0000259" key="5">
    <source>
        <dbReference type="PROSITE" id="PS50887"/>
    </source>
</evidence>
<dbReference type="GO" id="GO:0043709">
    <property type="term" value="P:cell adhesion involved in single-species biofilm formation"/>
    <property type="evidence" value="ECO:0007669"/>
    <property type="project" value="TreeGrafter"/>
</dbReference>
<evidence type="ECO:0000256" key="1">
    <source>
        <dbReference type="ARBA" id="ARBA00012528"/>
    </source>
</evidence>
<dbReference type="PANTHER" id="PTHR45138:SF9">
    <property type="entry name" value="DIGUANYLATE CYCLASE DGCM-RELATED"/>
    <property type="match status" value="1"/>
</dbReference>
<dbReference type="FunFam" id="3.30.70.270:FF:000001">
    <property type="entry name" value="Diguanylate cyclase domain protein"/>
    <property type="match status" value="1"/>
</dbReference>
<dbReference type="AlphaFoldDB" id="A0A239SL86"/>
<protein>
    <recommendedName>
        <fullName evidence="1">diguanylate cyclase</fullName>
        <ecNumber evidence="1">2.7.7.65</ecNumber>
    </recommendedName>
</protein>
<dbReference type="Pfam" id="PF00990">
    <property type="entry name" value="GGDEF"/>
    <property type="match status" value="1"/>
</dbReference>
<dbReference type="OrthoDB" id="9813903at2"/>
<dbReference type="GO" id="GO:0052621">
    <property type="term" value="F:diguanylate cyclase activity"/>
    <property type="evidence" value="ECO:0007669"/>
    <property type="project" value="UniProtKB-EC"/>
</dbReference>
<keyword evidence="6" id="KW-0548">Nucleotidyltransferase</keyword>
<feature type="transmembrane region" description="Helical" evidence="4">
    <location>
        <begin position="44"/>
        <end position="63"/>
    </location>
</feature>
<name>A0A239SL86_9BURK</name>
<dbReference type="STRING" id="93222.NA29_16815"/>
<proteinExistence type="predicted"/>
<dbReference type="InterPro" id="IPR050469">
    <property type="entry name" value="Diguanylate_Cyclase"/>
</dbReference>